<accession>A0A4U5PGL6</accession>
<dbReference type="AlphaFoldDB" id="A0A4U5PGL6"/>
<proteinExistence type="predicted"/>
<gene>
    <name evidence="1" type="ORF">L596_009869</name>
</gene>
<protein>
    <submittedName>
        <fullName evidence="1">Uncharacterized protein</fullName>
    </submittedName>
</protein>
<dbReference type="EMBL" id="AZBU02000002">
    <property type="protein sequence ID" value="TKR95742.1"/>
    <property type="molecule type" value="Genomic_DNA"/>
</dbReference>
<keyword evidence="2" id="KW-1185">Reference proteome</keyword>
<reference evidence="1 2" key="2">
    <citation type="journal article" date="2019" name="G3 (Bethesda)">
        <title>Hybrid Assembly of the Genome of the Entomopathogenic Nematode Steinernema carpocapsae Identifies the X-Chromosome.</title>
        <authorList>
            <person name="Serra L."/>
            <person name="Macchietto M."/>
            <person name="Macias-Munoz A."/>
            <person name="McGill C.J."/>
            <person name="Rodriguez I.M."/>
            <person name="Rodriguez B."/>
            <person name="Murad R."/>
            <person name="Mortazavi A."/>
        </authorList>
    </citation>
    <scope>NUCLEOTIDE SEQUENCE [LARGE SCALE GENOMIC DNA]</scope>
    <source>
        <strain evidence="1 2">ALL</strain>
    </source>
</reference>
<name>A0A4U5PGL6_STECR</name>
<sequence>MTQLATLVNSTSLKLLLEDKPNPLTASLILNSLSSQLCKQPFSLQSGKAVVSFSSKRIPPCPIDRSRDILH</sequence>
<evidence type="ECO:0000313" key="1">
    <source>
        <dbReference type="EMBL" id="TKR95742.1"/>
    </source>
</evidence>
<reference evidence="1 2" key="1">
    <citation type="journal article" date="2015" name="Genome Biol.">
        <title>Comparative genomics of Steinernema reveals deeply conserved gene regulatory networks.</title>
        <authorList>
            <person name="Dillman A.R."/>
            <person name="Macchietto M."/>
            <person name="Porter C.F."/>
            <person name="Rogers A."/>
            <person name="Williams B."/>
            <person name="Antoshechkin I."/>
            <person name="Lee M.M."/>
            <person name="Goodwin Z."/>
            <person name="Lu X."/>
            <person name="Lewis E.E."/>
            <person name="Goodrich-Blair H."/>
            <person name="Stock S.P."/>
            <person name="Adams B.J."/>
            <person name="Sternberg P.W."/>
            <person name="Mortazavi A."/>
        </authorList>
    </citation>
    <scope>NUCLEOTIDE SEQUENCE [LARGE SCALE GENOMIC DNA]</scope>
    <source>
        <strain evidence="1 2">ALL</strain>
    </source>
</reference>
<dbReference type="Proteomes" id="UP000298663">
    <property type="component" value="Unassembled WGS sequence"/>
</dbReference>
<organism evidence="1 2">
    <name type="scientific">Steinernema carpocapsae</name>
    <name type="common">Entomopathogenic nematode</name>
    <dbReference type="NCBI Taxonomy" id="34508"/>
    <lineage>
        <taxon>Eukaryota</taxon>
        <taxon>Metazoa</taxon>
        <taxon>Ecdysozoa</taxon>
        <taxon>Nematoda</taxon>
        <taxon>Chromadorea</taxon>
        <taxon>Rhabditida</taxon>
        <taxon>Tylenchina</taxon>
        <taxon>Panagrolaimomorpha</taxon>
        <taxon>Strongyloidoidea</taxon>
        <taxon>Steinernematidae</taxon>
        <taxon>Steinernema</taxon>
    </lineage>
</organism>
<evidence type="ECO:0000313" key="2">
    <source>
        <dbReference type="Proteomes" id="UP000298663"/>
    </source>
</evidence>
<comment type="caution">
    <text evidence="1">The sequence shown here is derived from an EMBL/GenBank/DDBJ whole genome shotgun (WGS) entry which is preliminary data.</text>
</comment>